<protein>
    <submittedName>
        <fullName evidence="1">Uncharacterized protein</fullName>
    </submittedName>
</protein>
<evidence type="ECO:0000313" key="2">
    <source>
        <dbReference type="Proteomes" id="UP000235828"/>
    </source>
</evidence>
<keyword evidence="2" id="KW-1185">Reference proteome</keyword>
<organism evidence="1 2">
    <name type="scientific">Vibrio tapetis subsp. tapetis</name>
    <dbReference type="NCBI Taxonomy" id="1671868"/>
    <lineage>
        <taxon>Bacteria</taxon>
        <taxon>Pseudomonadati</taxon>
        <taxon>Pseudomonadota</taxon>
        <taxon>Gammaproteobacteria</taxon>
        <taxon>Vibrionales</taxon>
        <taxon>Vibrionaceae</taxon>
        <taxon>Vibrio</taxon>
    </lineage>
</organism>
<name>A0A2N8ZE67_9VIBR</name>
<dbReference type="KEGG" id="vta:A2233"/>
<dbReference type="AlphaFoldDB" id="A0A2N8ZE67"/>
<proteinExistence type="predicted"/>
<reference evidence="1 2" key="1">
    <citation type="submission" date="2017-10" db="EMBL/GenBank/DDBJ databases">
        <authorList>
            <person name="Banno H."/>
            <person name="Chua N.-H."/>
        </authorList>
    </citation>
    <scope>NUCLEOTIDE SEQUENCE [LARGE SCALE GENOMIC DNA]</scope>
    <source>
        <strain evidence="1">Vibrio tapetis CECT4600</strain>
    </source>
</reference>
<gene>
    <name evidence="1" type="ORF">VTAP4600_A2233</name>
</gene>
<accession>A0A2N8ZE67</accession>
<evidence type="ECO:0000313" key="1">
    <source>
        <dbReference type="EMBL" id="SON50212.1"/>
    </source>
</evidence>
<sequence>MLFEPFSTNNKHSFVSVITGAPKFVECTGLAFVQLTIIAKLLTQ</sequence>
<dbReference type="EMBL" id="LT960611">
    <property type="protein sequence ID" value="SON50212.1"/>
    <property type="molecule type" value="Genomic_DNA"/>
</dbReference>
<dbReference type="Proteomes" id="UP000235828">
    <property type="component" value="Chromosome A"/>
</dbReference>